<dbReference type="GO" id="GO:0005829">
    <property type="term" value="C:cytosol"/>
    <property type="evidence" value="ECO:0007669"/>
    <property type="project" value="EnsemblMetazoa"/>
</dbReference>
<feature type="transmembrane region" description="Helical" evidence="6">
    <location>
        <begin position="219"/>
        <end position="238"/>
    </location>
</feature>
<dbReference type="GO" id="GO:0005730">
    <property type="term" value="C:nucleolus"/>
    <property type="evidence" value="ECO:0007669"/>
    <property type="project" value="EnsemblMetazoa"/>
</dbReference>
<dbReference type="PhylomeDB" id="B4HI76"/>
<evidence type="ECO:0000256" key="6">
    <source>
        <dbReference type="RuleBase" id="RU363053"/>
    </source>
</evidence>
<dbReference type="GO" id="GO:0005739">
    <property type="term" value="C:mitochondrion"/>
    <property type="evidence" value="ECO:0007669"/>
    <property type="project" value="TreeGrafter"/>
</dbReference>
<dbReference type="GO" id="GO:0016020">
    <property type="term" value="C:membrane"/>
    <property type="evidence" value="ECO:0007669"/>
    <property type="project" value="UniProtKB-SubCell"/>
</dbReference>
<evidence type="ECO:0000313" key="9">
    <source>
        <dbReference type="EMBL" id="EDW41572.1"/>
    </source>
</evidence>
<evidence type="ECO:0000256" key="8">
    <source>
        <dbReference type="SAM" id="MobiDB-lite"/>
    </source>
</evidence>
<keyword evidence="10" id="KW-1185">Reference proteome</keyword>
<proteinExistence type="inferred from homology"/>
<evidence type="ECO:0000313" key="10">
    <source>
        <dbReference type="Proteomes" id="UP000001292"/>
    </source>
</evidence>
<evidence type="ECO:0000256" key="4">
    <source>
        <dbReference type="ARBA" id="ARBA00022989"/>
    </source>
</evidence>
<evidence type="ECO:0000256" key="1">
    <source>
        <dbReference type="ARBA" id="ARBA00004141"/>
    </source>
</evidence>
<dbReference type="GO" id="GO:0032058">
    <property type="term" value="P:positive regulation of translational initiation in response to stress"/>
    <property type="evidence" value="ECO:0007669"/>
    <property type="project" value="EnsemblMetazoa"/>
</dbReference>
<dbReference type="SMR" id="B4HI76"/>
<dbReference type="AlphaFoldDB" id="B4HI76"/>
<evidence type="ECO:0000256" key="5">
    <source>
        <dbReference type="ARBA" id="ARBA00023136"/>
    </source>
</evidence>
<protein>
    <submittedName>
        <fullName evidence="9">GM24491</fullName>
    </submittedName>
</protein>
<organism evidence="10">
    <name type="scientific">Drosophila sechellia</name>
    <name type="common">Fruit fly</name>
    <dbReference type="NCBI Taxonomy" id="7238"/>
    <lineage>
        <taxon>Eukaryota</taxon>
        <taxon>Metazoa</taxon>
        <taxon>Ecdysozoa</taxon>
        <taxon>Arthropoda</taxon>
        <taxon>Hexapoda</taxon>
        <taxon>Insecta</taxon>
        <taxon>Pterygota</taxon>
        <taxon>Neoptera</taxon>
        <taxon>Endopterygota</taxon>
        <taxon>Diptera</taxon>
        <taxon>Brachycera</taxon>
        <taxon>Muscomorpha</taxon>
        <taxon>Ephydroidea</taxon>
        <taxon>Drosophilidae</taxon>
        <taxon>Drosophila</taxon>
        <taxon>Sophophora</taxon>
    </lineage>
</organism>
<reference evidence="9 10" key="1">
    <citation type="journal article" date="2007" name="Nature">
        <title>Evolution of genes and genomes on the Drosophila phylogeny.</title>
        <authorList>
            <consortium name="Drosophila 12 Genomes Consortium"/>
            <person name="Clark A.G."/>
            <person name="Eisen M.B."/>
            <person name="Smith D.R."/>
            <person name="Bergman C.M."/>
            <person name="Oliver B."/>
            <person name="Markow T.A."/>
            <person name="Kaufman T.C."/>
            <person name="Kellis M."/>
            <person name="Gelbart W."/>
            <person name="Iyer V.N."/>
            <person name="Pollard D.A."/>
            <person name="Sackton T.B."/>
            <person name="Larracuente A.M."/>
            <person name="Singh N.D."/>
            <person name="Abad J.P."/>
            <person name="Abt D.N."/>
            <person name="Adryan B."/>
            <person name="Aguade M."/>
            <person name="Akashi H."/>
            <person name="Anderson W.W."/>
            <person name="Aquadro C.F."/>
            <person name="Ardell D.H."/>
            <person name="Arguello R."/>
            <person name="Artieri C.G."/>
            <person name="Barbash D.A."/>
            <person name="Barker D."/>
            <person name="Barsanti P."/>
            <person name="Batterham P."/>
            <person name="Batzoglou S."/>
            <person name="Begun D."/>
            <person name="Bhutkar A."/>
            <person name="Blanco E."/>
            <person name="Bosak S.A."/>
            <person name="Bradley R.K."/>
            <person name="Brand A.D."/>
            <person name="Brent M.R."/>
            <person name="Brooks A.N."/>
            <person name="Brown R.H."/>
            <person name="Butlin R.K."/>
            <person name="Caggese C."/>
            <person name="Calvi B.R."/>
            <person name="Bernardo de Carvalho A."/>
            <person name="Caspi A."/>
            <person name="Castrezana S."/>
            <person name="Celniker S.E."/>
            <person name="Chang J.L."/>
            <person name="Chapple C."/>
            <person name="Chatterji S."/>
            <person name="Chinwalla A."/>
            <person name="Civetta A."/>
            <person name="Clifton S.W."/>
            <person name="Comeron J.M."/>
            <person name="Costello J.C."/>
            <person name="Coyne J.A."/>
            <person name="Daub J."/>
            <person name="David R.G."/>
            <person name="Delcher A.L."/>
            <person name="Delehaunty K."/>
            <person name="Do C.B."/>
            <person name="Ebling H."/>
            <person name="Edwards K."/>
            <person name="Eickbush T."/>
            <person name="Evans J.D."/>
            <person name="Filipski A."/>
            <person name="Findeiss S."/>
            <person name="Freyhult E."/>
            <person name="Fulton L."/>
            <person name="Fulton R."/>
            <person name="Garcia A.C."/>
            <person name="Gardiner A."/>
            <person name="Garfield D.A."/>
            <person name="Garvin B.E."/>
            <person name="Gibson G."/>
            <person name="Gilbert D."/>
            <person name="Gnerre S."/>
            <person name="Godfrey J."/>
            <person name="Good R."/>
            <person name="Gotea V."/>
            <person name="Gravely B."/>
            <person name="Greenberg A.J."/>
            <person name="Griffiths-Jones S."/>
            <person name="Gross S."/>
            <person name="Guigo R."/>
            <person name="Gustafson E.A."/>
            <person name="Haerty W."/>
            <person name="Hahn M.W."/>
            <person name="Halligan D.L."/>
            <person name="Halpern A.L."/>
            <person name="Halter G.M."/>
            <person name="Han M.V."/>
            <person name="Heger A."/>
            <person name="Hillier L."/>
            <person name="Hinrichs A.S."/>
            <person name="Holmes I."/>
            <person name="Hoskins R.A."/>
            <person name="Hubisz M.J."/>
            <person name="Hultmark D."/>
            <person name="Huntley M.A."/>
            <person name="Jaffe D.B."/>
            <person name="Jagadeeshan S."/>
            <person name="Jeck W.R."/>
            <person name="Johnson J."/>
            <person name="Jones C.D."/>
            <person name="Jordan W.C."/>
            <person name="Karpen G.H."/>
            <person name="Kataoka E."/>
            <person name="Keightley P.D."/>
            <person name="Kheradpour P."/>
            <person name="Kirkness E.F."/>
            <person name="Koerich L.B."/>
            <person name="Kristiansen K."/>
            <person name="Kudrna D."/>
            <person name="Kulathinal R.J."/>
            <person name="Kumar S."/>
            <person name="Kwok R."/>
            <person name="Lander E."/>
            <person name="Langley C.H."/>
            <person name="Lapoint R."/>
            <person name="Lazzaro B.P."/>
            <person name="Lee S.J."/>
            <person name="Levesque L."/>
            <person name="Li R."/>
            <person name="Lin C.F."/>
            <person name="Lin M.F."/>
            <person name="Lindblad-Toh K."/>
            <person name="Llopart A."/>
            <person name="Long M."/>
            <person name="Low L."/>
            <person name="Lozovsky E."/>
            <person name="Lu J."/>
            <person name="Luo M."/>
            <person name="Machado C.A."/>
            <person name="Makalowski W."/>
            <person name="Marzo M."/>
            <person name="Matsuda M."/>
            <person name="Matzkin L."/>
            <person name="McAllister B."/>
            <person name="McBride C.S."/>
            <person name="McKernan B."/>
            <person name="McKernan K."/>
            <person name="Mendez-Lago M."/>
            <person name="Minx P."/>
            <person name="Mollenhauer M.U."/>
            <person name="Montooth K."/>
            <person name="Mount S.M."/>
            <person name="Mu X."/>
            <person name="Myers E."/>
            <person name="Negre B."/>
            <person name="Newfeld S."/>
            <person name="Nielsen R."/>
            <person name="Noor M.A."/>
            <person name="O'Grady P."/>
            <person name="Pachter L."/>
            <person name="Papaceit M."/>
            <person name="Parisi M.J."/>
            <person name="Parisi M."/>
            <person name="Parts L."/>
            <person name="Pedersen J.S."/>
            <person name="Pesole G."/>
            <person name="Phillippy A.M."/>
            <person name="Ponting C.P."/>
            <person name="Pop M."/>
            <person name="Porcelli D."/>
            <person name="Powell J.R."/>
            <person name="Prohaska S."/>
            <person name="Pruitt K."/>
            <person name="Puig M."/>
            <person name="Quesneville H."/>
            <person name="Ram K.R."/>
            <person name="Rand D."/>
            <person name="Rasmussen M.D."/>
            <person name="Reed L.K."/>
            <person name="Reenan R."/>
            <person name="Reily A."/>
            <person name="Remington K.A."/>
            <person name="Rieger T.T."/>
            <person name="Ritchie M.G."/>
            <person name="Robin C."/>
            <person name="Rogers Y.H."/>
            <person name="Rohde C."/>
            <person name="Rozas J."/>
            <person name="Rubenfield M.J."/>
            <person name="Ruiz A."/>
            <person name="Russo S."/>
            <person name="Salzberg S.L."/>
            <person name="Sanchez-Gracia A."/>
            <person name="Saranga D.J."/>
            <person name="Sato H."/>
            <person name="Schaeffer S.W."/>
            <person name="Schatz M.C."/>
            <person name="Schlenke T."/>
            <person name="Schwartz R."/>
            <person name="Segarra C."/>
            <person name="Singh R.S."/>
            <person name="Sirot L."/>
            <person name="Sirota M."/>
            <person name="Sisneros N.B."/>
            <person name="Smith C.D."/>
            <person name="Smith T.F."/>
            <person name="Spieth J."/>
            <person name="Stage D.E."/>
            <person name="Stark A."/>
            <person name="Stephan W."/>
            <person name="Strausberg R.L."/>
            <person name="Strempel S."/>
            <person name="Sturgill D."/>
            <person name="Sutton G."/>
            <person name="Sutton G.G."/>
            <person name="Tao W."/>
            <person name="Teichmann S."/>
            <person name="Tobari Y.N."/>
            <person name="Tomimura Y."/>
            <person name="Tsolas J.M."/>
            <person name="Valente V.L."/>
            <person name="Venter E."/>
            <person name="Venter J.C."/>
            <person name="Vicario S."/>
            <person name="Vieira F.G."/>
            <person name="Vilella A.J."/>
            <person name="Villasante A."/>
            <person name="Walenz B."/>
            <person name="Wang J."/>
            <person name="Wasserman M."/>
            <person name="Watts T."/>
            <person name="Wilson D."/>
            <person name="Wilson R.K."/>
            <person name="Wing R.A."/>
            <person name="Wolfner M.F."/>
            <person name="Wong A."/>
            <person name="Wong G.K."/>
            <person name="Wu C.I."/>
            <person name="Wu G."/>
            <person name="Yamamoto D."/>
            <person name="Yang H.P."/>
            <person name="Yang S.P."/>
            <person name="Yorke J.A."/>
            <person name="Yoshida K."/>
            <person name="Zdobnov E."/>
            <person name="Zhang P."/>
            <person name="Zhang Y."/>
            <person name="Zimin A.V."/>
            <person name="Baldwin J."/>
            <person name="Abdouelleil A."/>
            <person name="Abdulkadir J."/>
            <person name="Abebe A."/>
            <person name="Abera B."/>
            <person name="Abreu J."/>
            <person name="Acer S.C."/>
            <person name="Aftuck L."/>
            <person name="Alexander A."/>
            <person name="An P."/>
            <person name="Anderson E."/>
            <person name="Anderson S."/>
            <person name="Arachi H."/>
            <person name="Azer M."/>
            <person name="Bachantsang P."/>
            <person name="Barry A."/>
            <person name="Bayul T."/>
            <person name="Berlin A."/>
            <person name="Bessette D."/>
            <person name="Bloom T."/>
            <person name="Blye J."/>
            <person name="Boguslavskiy L."/>
            <person name="Bonnet C."/>
            <person name="Boukhgalter B."/>
            <person name="Bourzgui I."/>
            <person name="Brown A."/>
            <person name="Cahill P."/>
            <person name="Channer S."/>
            <person name="Cheshatsang Y."/>
            <person name="Chuda L."/>
            <person name="Citroen M."/>
            <person name="Collymore A."/>
            <person name="Cooke P."/>
            <person name="Costello M."/>
            <person name="D'Aco K."/>
            <person name="Daza R."/>
            <person name="De Haan G."/>
            <person name="DeGray S."/>
            <person name="DeMaso C."/>
            <person name="Dhargay N."/>
            <person name="Dooley K."/>
            <person name="Dooley E."/>
            <person name="Doricent M."/>
            <person name="Dorje P."/>
            <person name="Dorjee K."/>
            <person name="Dupes A."/>
            <person name="Elong R."/>
            <person name="Falk J."/>
            <person name="Farina A."/>
            <person name="Faro S."/>
            <person name="Ferguson D."/>
            <person name="Fisher S."/>
            <person name="Foley C.D."/>
            <person name="Franke A."/>
            <person name="Friedrich D."/>
            <person name="Gadbois L."/>
            <person name="Gearin G."/>
            <person name="Gearin C.R."/>
            <person name="Giannoukos G."/>
            <person name="Goode T."/>
            <person name="Graham J."/>
            <person name="Grandbois E."/>
            <person name="Grewal S."/>
            <person name="Gyaltsen K."/>
            <person name="Hafez N."/>
            <person name="Hagos B."/>
            <person name="Hall J."/>
            <person name="Henson C."/>
            <person name="Hollinger A."/>
            <person name="Honan T."/>
            <person name="Huard M.D."/>
            <person name="Hughes L."/>
            <person name="Hurhula B."/>
            <person name="Husby M.E."/>
            <person name="Kamat A."/>
            <person name="Kanga B."/>
            <person name="Kashin S."/>
            <person name="Khazanovich D."/>
            <person name="Kisner P."/>
            <person name="Lance K."/>
            <person name="Lara M."/>
            <person name="Lee W."/>
            <person name="Lennon N."/>
            <person name="Letendre F."/>
            <person name="LeVine R."/>
            <person name="Lipovsky A."/>
            <person name="Liu X."/>
            <person name="Liu J."/>
            <person name="Liu S."/>
            <person name="Lokyitsang T."/>
            <person name="Lokyitsang Y."/>
            <person name="Lubonja R."/>
            <person name="Lui A."/>
            <person name="MacDonald P."/>
            <person name="Magnisalis V."/>
            <person name="Maru K."/>
            <person name="Matthews C."/>
            <person name="McCusker W."/>
            <person name="McDonough S."/>
            <person name="Mehta T."/>
            <person name="Meldrim J."/>
            <person name="Meneus L."/>
            <person name="Mihai O."/>
            <person name="Mihalev A."/>
            <person name="Mihova T."/>
            <person name="Mittelman R."/>
            <person name="Mlenga V."/>
            <person name="Montmayeur A."/>
            <person name="Mulrain L."/>
            <person name="Navidi A."/>
            <person name="Naylor J."/>
            <person name="Negash T."/>
            <person name="Nguyen T."/>
            <person name="Nguyen N."/>
            <person name="Nicol R."/>
            <person name="Norbu C."/>
            <person name="Norbu N."/>
            <person name="Novod N."/>
            <person name="O'Neill B."/>
            <person name="Osman S."/>
            <person name="Markiewicz E."/>
            <person name="Oyono O.L."/>
            <person name="Patti C."/>
            <person name="Phunkhang P."/>
            <person name="Pierre F."/>
            <person name="Priest M."/>
            <person name="Raghuraman S."/>
            <person name="Rege F."/>
            <person name="Reyes R."/>
            <person name="Rise C."/>
            <person name="Rogov P."/>
            <person name="Ross K."/>
            <person name="Ryan E."/>
            <person name="Settipalli S."/>
            <person name="Shea T."/>
            <person name="Sherpa N."/>
            <person name="Shi L."/>
            <person name="Shih D."/>
            <person name="Sparrow T."/>
            <person name="Spaulding J."/>
            <person name="Stalker J."/>
            <person name="Stange-Thomann N."/>
            <person name="Stavropoulos S."/>
            <person name="Stone C."/>
            <person name="Strader C."/>
            <person name="Tesfaye S."/>
            <person name="Thomson T."/>
            <person name="Thoulutsang Y."/>
            <person name="Thoulutsang D."/>
            <person name="Topham K."/>
            <person name="Topping I."/>
            <person name="Tsamla T."/>
            <person name="Vassiliev H."/>
            <person name="Vo A."/>
            <person name="Wangchuk T."/>
            <person name="Wangdi T."/>
            <person name="Weiand M."/>
            <person name="Wilkinson J."/>
            <person name="Wilson A."/>
            <person name="Yadav S."/>
            <person name="Young G."/>
            <person name="Yu Q."/>
            <person name="Zembek L."/>
            <person name="Zhong D."/>
            <person name="Zimmer A."/>
            <person name="Zwirko Z."/>
            <person name="Jaffe D.B."/>
            <person name="Alvarez P."/>
            <person name="Brockman W."/>
            <person name="Butler J."/>
            <person name="Chin C."/>
            <person name="Gnerre S."/>
            <person name="Grabherr M."/>
            <person name="Kleber M."/>
            <person name="Mauceli E."/>
            <person name="MacCallum I."/>
        </authorList>
    </citation>
    <scope>NUCLEOTIDE SEQUENCE [LARGE SCALE GENOMIC DNA]</scope>
    <source>
        <strain evidence="10">Rob3c / Tucson 14021-0248.25</strain>
    </source>
</reference>
<dbReference type="PANTHER" id="PTHR11266">
    <property type="entry name" value="PEROXISOMAL MEMBRANE PROTEIN 2, PXMP2 MPV17"/>
    <property type="match status" value="1"/>
</dbReference>
<evidence type="ECO:0000256" key="2">
    <source>
        <dbReference type="ARBA" id="ARBA00006824"/>
    </source>
</evidence>
<dbReference type="HOGENOM" id="CLU_848020_0_0_1"/>
<accession>B4HI76</accession>
<evidence type="ECO:0000256" key="3">
    <source>
        <dbReference type="ARBA" id="ARBA00022692"/>
    </source>
</evidence>
<dbReference type="Pfam" id="PF04117">
    <property type="entry name" value="Mpv17_PMP22"/>
    <property type="match status" value="1"/>
</dbReference>
<feature type="transmembrane region" description="Helical" evidence="6">
    <location>
        <begin position="283"/>
        <end position="300"/>
    </location>
</feature>
<feature type="coiled-coil region" evidence="7">
    <location>
        <begin position="24"/>
        <end position="73"/>
    </location>
</feature>
<keyword evidence="4 6" id="KW-1133">Transmembrane helix</keyword>
<comment type="subcellular location">
    <subcellularLocation>
        <location evidence="1">Membrane</location>
        <topology evidence="1">Multi-pass membrane protein</topology>
    </subcellularLocation>
</comment>
<dbReference type="STRING" id="7238.B4HI76"/>
<keyword evidence="5 6" id="KW-0472">Membrane</keyword>
<evidence type="ECO:0000256" key="7">
    <source>
        <dbReference type="SAM" id="Coils"/>
    </source>
</evidence>
<feature type="compositionally biased region" description="Acidic residues" evidence="8">
    <location>
        <begin position="101"/>
        <end position="112"/>
    </location>
</feature>
<gene>
    <name evidence="9" type="primary">Dsec\GM24491</name>
    <name evidence="9" type="ORF">Dsec_GM24491</name>
</gene>
<keyword evidence="3 6" id="KW-0812">Transmembrane</keyword>
<feature type="region of interest" description="Disordered" evidence="8">
    <location>
        <begin position="92"/>
        <end position="146"/>
    </location>
</feature>
<dbReference type="Proteomes" id="UP000001292">
    <property type="component" value="Unassembled WGS sequence"/>
</dbReference>
<dbReference type="EMBL" id="CH480815">
    <property type="protein sequence ID" value="EDW41572.1"/>
    <property type="molecule type" value="Genomic_DNA"/>
</dbReference>
<comment type="similarity">
    <text evidence="2 6">Belongs to the peroxisomal membrane protein PXMP2/4 family.</text>
</comment>
<sequence>MCDGDVTITELESRLEDVSLEDIGARHRRERKDLQAKLQAMKKNAPKNNKNKRKEFLEEMARLEGELEQRHKAELKAAEAIEAPLVVEAVAKEPAEKPETEVPDDDEIEDKEEQLAPNQRVSKAQKRRGQEGQGGTCTRGGDQDGAAKCCQSANTQVNRTATDHSKAIPTPIIPSQYTLRWRLLVSVHQTPTYRKCSSRYKWLDRAFPGTTKVIIVKKLVLDQFVLTPYLLTVFYAGMSIMEGSEDIFLELREKFVPTFMRSCIFWLPAQALNFSLVAPRFRVIYMGICGLIWVNILCWTKRQSLPVATKEIPTDSNNNEAVIRNSET</sequence>
<name>B4HI76_DROSE</name>
<dbReference type="GO" id="GO:0004843">
    <property type="term" value="F:cysteine-type deubiquitinase activity"/>
    <property type="evidence" value="ECO:0007669"/>
    <property type="project" value="EnsemblMetazoa"/>
</dbReference>
<keyword evidence="7" id="KW-0175">Coiled coil</keyword>
<dbReference type="PANTHER" id="PTHR11266:SF85">
    <property type="entry name" value="MPV17-LIKE PROTEIN"/>
    <property type="match status" value="1"/>
</dbReference>
<dbReference type="InterPro" id="IPR007248">
    <property type="entry name" value="Mpv17_PMP22"/>
</dbReference>